<keyword evidence="1" id="KW-0812">Transmembrane</keyword>
<accession>A0A8S0Z0N4</accession>
<dbReference type="EMBL" id="CADEBD010000226">
    <property type="protein sequence ID" value="CAB3225517.1"/>
    <property type="molecule type" value="Genomic_DNA"/>
</dbReference>
<dbReference type="Proteomes" id="UP000494256">
    <property type="component" value="Unassembled WGS sequence"/>
</dbReference>
<name>A0A8S0Z0N4_ARCPL</name>
<comment type="caution">
    <text evidence="2">The sequence shown here is derived from an EMBL/GenBank/DDBJ whole genome shotgun (WGS) entry which is preliminary data.</text>
</comment>
<proteinExistence type="predicted"/>
<sequence>MMATVTPYENLQPSQTFSPFSKCCFCIPLRTGCFILGYTSLVINFIITMFYAGSLAIMAILTHGFRYIHVKQTPSGEVVPDVDSLDKAKLHMTIMVILLVGFLNVSWLMLNGFLLVGLHKKKPGPIRVHVTVATIRLLLSVLGIITMNTNKIGFCWVEIALSGYFIMMYYTYATQLDRENKSEEPKPTTDDVVTEIVFSYPKNIDKLKLTDKDITEVVNANA</sequence>
<evidence type="ECO:0000313" key="3">
    <source>
        <dbReference type="Proteomes" id="UP000494256"/>
    </source>
</evidence>
<feature type="transmembrane region" description="Helical" evidence="1">
    <location>
        <begin position="35"/>
        <end position="61"/>
    </location>
</feature>
<organism evidence="2 3">
    <name type="scientific">Arctia plantaginis</name>
    <name type="common">Wood tiger moth</name>
    <name type="synonym">Phalaena plantaginis</name>
    <dbReference type="NCBI Taxonomy" id="874455"/>
    <lineage>
        <taxon>Eukaryota</taxon>
        <taxon>Metazoa</taxon>
        <taxon>Ecdysozoa</taxon>
        <taxon>Arthropoda</taxon>
        <taxon>Hexapoda</taxon>
        <taxon>Insecta</taxon>
        <taxon>Pterygota</taxon>
        <taxon>Neoptera</taxon>
        <taxon>Endopterygota</taxon>
        <taxon>Lepidoptera</taxon>
        <taxon>Glossata</taxon>
        <taxon>Ditrysia</taxon>
        <taxon>Noctuoidea</taxon>
        <taxon>Erebidae</taxon>
        <taxon>Arctiinae</taxon>
        <taxon>Arctia</taxon>
    </lineage>
</organism>
<keyword evidence="1" id="KW-0472">Membrane</keyword>
<gene>
    <name evidence="2" type="ORF">APLA_LOCUS2271</name>
</gene>
<feature type="transmembrane region" description="Helical" evidence="1">
    <location>
        <begin position="94"/>
        <end position="114"/>
    </location>
</feature>
<protein>
    <submittedName>
        <fullName evidence="2">Uncharacterized protein</fullName>
    </submittedName>
</protein>
<evidence type="ECO:0000256" key="1">
    <source>
        <dbReference type="SAM" id="Phobius"/>
    </source>
</evidence>
<keyword evidence="1" id="KW-1133">Transmembrane helix</keyword>
<reference evidence="2 3" key="1">
    <citation type="submission" date="2020-04" db="EMBL/GenBank/DDBJ databases">
        <authorList>
            <person name="Wallbank WR R."/>
            <person name="Pardo Diaz C."/>
            <person name="Kozak K."/>
            <person name="Martin S."/>
            <person name="Jiggins C."/>
            <person name="Moest M."/>
            <person name="Warren A I."/>
            <person name="Byers J.R.P. K."/>
            <person name="Montejo-Kovacevich G."/>
            <person name="Yen C E."/>
        </authorList>
    </citation>
    <scope>NUCLEOTIDE SEQUENCE [LARGE SCALE GENOMIC DNA]</scope>
</reference>
<feature type="transmembrane region" description="Helical" evidence="1">
    <location>
        <begin position="126"/>
        <end position="145"/>
    </location>
</feature>
<feature type="transmembrane region" description="Helical" evidence="1">
    <location>
        <begin position="152"/>
        <end position="172"/>
    </location>
</feature>
<evidence type="ECO:0000313" key="2">
    <source>
        <dbReference type="EMBL" id="CAB3225517.1"/>
    </source>
</evidence>
<dbReference type="AlphaFoldDB" id="A0A8S0Z0N4"/>